<reference evidence="3" key="1">
    <citation type="submission" date="2012-01" db="EMBL/GenBank/DDBJ databases">
        <title>The Genome Sequence of Treponema denticola OTK.</title>
        <authorList>
            <consortium name="The Broad Institute Genome Sequencing Platform"/>
            <person name="Earl A."/>
            <person name="Ward D."/>
            <person name="Feldgarden M."/>
            <person name="Gevers D."/>
            <person name="Blanton J.M."/>
            <person name="Fenno C.J."/>
            <person name="Baranova O.V."/>
            <person name="Mathney J."/>
            <person name="Dewhirst F.E."/>
            <person name="Izard J."/>
            <person name="Young S.K."/>
            <person name="Zeng Q."/>
            <person name="Gargeya S."/>
            <person name="Fitzgerald M."/>
            <person name="Haas B."/>
            <person name="Abouelleil A."/>
            <person name="Alvarado L."/>
            <person name="Arachchi H.M."/>
            <person name="Berlin A."/>
            <person name="Chapman S.B."/>
            <person name="Gearin G."/>
            <person name="Goldberg J."/>
            <person name="Griggs A."/>
            <person name="Gujja S."/>
            <person name="Hansen M."/>
            <person name="Heiman D."/>
            <person name="Howarth C."/>
            <person name="Larimer J."/>
            <person name="Lui A."/>
            <person name="MacDonald P.J.P."/>
            <person name="McCowen C."/>
            <person name="Montmayeur A."/>
            <person name="Murphy C."/>
            <person name="Neiman D."/>
            <person name="Pearson M."/>
            <person name="Priest M."/>
            <person name="Roberts A."/>
            <person name="Saif S."/>
            <person name="Shea T."/>
            <person name="Sisk P."/>
            <person name="Stolte C."/>
            <person name="Sykes S."/>
            <person name="Wortman J."/>
            <person name="Nusbaum C."/>
            <person name="Birren B."/>
        </authorList>
    </citation>
    <scope>NUCLEOTIDE SEQUENCE [LARGE SCALE GENOMIC DNA]</scope>
    <source>
        <strain evidence="3">OTK</strain>
    </source>
</reference>
<dbReference type="Gene3D" id="3.40.50.300">
    <property type="entry name" value="P-loop containing nucleotide triphosphate hydrolases"/>
    <property type="match status" value="1"/>
</dbReference>
<dbReference type="HOGENOM" id="CLU_023850_4_1_12"/>
<dbReference type="Pfam" id="PF05876">
    <property type="entry name" value="GpA_ATPase"/>
    <property type="match status" value="1"/>
</dbReference>
<protein>
    <submittedName>
        <fullName evidence="3">Uncharacterized protein</fullName>
    </submittedName>
</protein>
<dbReference type="Proteomes" id="UP000011701">
    <property type="component" value="Chromosome"/>
</dbReference>
<accession>A0A0F6MR09</accession>
<dbReference type="EMBL" id="AGDY01000004">
    <property type="protein sequence ID" value="EMB23296.1"/>
    <property type="molecule type" value="Genomic_DNA"/>
</dbReference>
<organism evidence="3">
    <name type="scientific">Treponema denticola OTK</name>
    <dbReference type="NCBI Taxonomy" id="999434"/>
    <lineage>
        <taxon>Bacteria</taxon>
        <taxon>Pseudomonadati</taxon>
        <taxon>Spirochaetota</taxon>
        <taxon>Spirochaetia</taxon>
        <taxon>Spirochaetales</taxon>
        <taxon>Treponemataceae</taxon>
        <taxon>Treponema</taxon>
    </lineage>
</organism>
<dbReference type="PATRIC" id="fig|999434.4.peg.456"/>
<dbReference type="GO" id="GO:0016887">
    <property type="term" value="F:ATP hydrolysis activity"/>
    <property type="evidence" value="ECO:0007669"/>
    <property type="project" value="InterPro"/>
</dbReference>
<dbReference type="RefSeq" id="WP_002690667.1">
    <property type="nucleotide sequence ID" value="NZ_CM001797.1"/>
</dbReference>
<feature type="domain" description="Terminase large subunit GpA endonuclease" evidence="2">
    <location>
        <begin position="320"/>
        <end position="626"/>
    </location>
</feature>
<proteinExistence type="predicted"/>
<dbReference type="Pfam" id="PF20454">
    <property type="entry name" value="GpA_nuclease"/>
    <property type="match status" value="1"/>
</dbReference>
<sequence>MITEYDLGDIDFLIERFGALTERQVYELPSEFAERVRYLPADLTPFPGRFNWERFPYFKKIVDCMAPDNPIREVVLMKGNQLGGTTAIIETIILYNIMSNPTAQAYITADAGLMKTSMQTKIEKMIDNAGARDLIFSQNRKQKGSRDTGDTAFSKEYPGGYLHCFGSRAPARFRSMSYRNILADEVDAFPDAIKKEGSVIDLVRNRTDAYSTKRKIFWASTPLVKQTSKIERLYEAGNQQKYFVPCKHCGKMQELIWHGKNEDGAEFGIVWENDKNFLPIIKTVAYKCKFCGGLMKNYDKASIVKKGEWRPTAEALNPFTVSFHLSPIYNPPGMYSWEDMVLQWAECWDIKNNRVRDKEKYRIFRNTKQGLTFEEMGKQIRYERAVQFRRAGFVRGKVPNDLAVRDSGSPVLIVCCSVDVQKKNLFVDVKGYSDKGVTWTLDFFSIDGDTEDFNGPWDKLYKYIEETRFVGDDGKIYKIMITLVDSGRYTEYVYAFTGRYSVGVYPCKGAEYIKAGETYRIFDRSTLQRIGLPLAYHVNTTKMKDRISNSMSVLMWNEGQFQPDWYPNFPDDFRDDYFKMFEAETKVDIIDKLTNRYQKTIWKQRPGADNHAFDTYGYNMAGLEIFADAYCREFLGLPGLSWAHFWEEAKRGVFIEP</sequence>
<dbReference type="InterPro" id="IPR046454">
    <property type="entry name" value="GpA_endonuclease"/>
</dbReference>
<name>A0A0F6MR09_TREDN</name>
<evidence type="ECO:0000259" key="2">
    <source>
        <dbReference type="Pfam" id="PF20454"/>
    </source>
</evidence>
<dbReference type="GO" id="GO:0004519">
    <property type="term" value="F:endonuclease activity"/>
    <property type="evidence" value="ECO:0007669"/>
    <property type="project" value="InterPro"/>
</dbReference>
<evidence type="ECO:0000259" key="1">
    <source>
        <dbReference type="Pfam" id="PF05876"/>
    </source>
</evidence>
<comment type="caution">
    <text evidence="3">The sequence shown here is derived from an EMBL/GenBank/DDBJ whole genome shotgun (WGS) entry which is preliminary data.</text>
</comment>
<evidence type="ECO:0000313" key="3">
    <source>
        <dbReference type="EMBL" id="EMB23296.1"/>
    </source>
</evidence>
<dbReference type="AlphaFoldDB" id="A0A0F6MR09"/>
<dbReference type="InterPro" id="IPR027417">
    <property type="entry name" value="P-loop_NTPase"/>
</dbReference>
<dbReference type="InterPro" id="IPR046453">
    <property type="entry name" value="GpA_ATPase"/>
</dbReference>
<gene>
    <name evidence="3" type="ORF">HMPREF9723_00434</name>
</gene>
<feature type="domain" description="Phage terminase large subunit GpA ATPase" evidence="1">
    <location>
        <begin position="46"/>
        <end position="309"/>
    </location>
</feature>